<keyword evidence="3" id="KW-1185">Reference proteome</keyword>
<protein>
    <submittedName>
        <fullName evidence="2">Uncharacterized protein</fullName>
    </submittedName>
</protein>
<feature type="chain" id="PRO_5045142772" evidence="1">
    <location>
        <begin position="32"/>
        <end position="42"/>
    </location>
</feature>
<gene>
    <name evidence="2" type="ORF">ACFQMG_00100</name>
</gene>
<proteinExistence type="predicted"/>
<dbReference type="Proteomes" id="UP001596435">
    <property type="component" value="Unassembled WGS sequence"/>
</dbReference>
<sequence>MRPLVRRAGVLAGAMATLQAAALLTAQQVFADPTPAPTATSS</sequence>
<evidence type="ECO:0000256" key="1">
    <source>
        <dbReference type="SAM" id="SignalP"/>
    </source>
</evidence>
<name>A0ABW2FNX7_9ACTN</name>
<dbReference type="RefSeq" id="WP_380230191.1">
    <property type="nucleotide sequence ID" value="NZ_JBHTAJ010000001.1"/>
</dbReference>
<accession>A0ABW2FNX7</accession>
<reference evidence="3" key="1">
    <citation type="journal article" date="2019" name="Int. J. Syst. Evol. Microbiol.">
        <title>The Global Catalogue of Microorganisms (GCM) 10K type strain sequencing project: providing services to taxonomists for standard genome sequencing and annotation.</title>
        <authorList>
            <consortium name="The Broad Institute Genomics Platform"/>
            <consortium name="The Broad Institute Genome Sequencing Center for Infectious Disease"/>
            <person name="Wu L."/>
            <person name="Ma J."/>
        </authorList>
    </citation>
    <scope>NUCLEOTIDE SEQUENCE [LARGE SCALE GENOMIC DNA]</scope>
    <source>
        <strain evidence="3">CGMCC 1.12859</strain>
    </source>
</reference>
<organism evidence="2 3">
    <name type="scientific">Kitasatospora paranensis</name>
    <dbReference type="NCBI Taxonomy" id="258053"/>
    <lineage>
        <taxon>Bacteria</taxon>
        <taxon>Bacillati</taxon>
        <taxon>Actinomycetota</taxon>
        <taxon>Actinomycetes</taxon>
        <taxon>Kitasatosporales</taxon>
        <taxon>Streptomycetaceae</taxon>
        <taxon>Kitasatospora</taxon>
    </lineage>
</organism>
<feature type="signal peptide" evidence="1">
    <location>
        <begin position="1"/>
        <end position="31"/>
    </location>
</feature>
<evidence type="ECO:0000313" key="3">
    <source>
        <dbReference type="Proteomes" id="UP001596435"/>
    </source>
</evidence>
<comment type="caution">
    <text evidence="2">The sequence shown here is derived from an EMBL/GenBank/DDBJ whole genome shotgun (WGS) entry which is preliminary data.</text>
</comment>
<evidence type="ECO:0000313" key="2">
    <source>
        <dbReference type="EMBL" id="MFC7177958.1"/>
    </source>
</evidence>
<dbReference type="EMBL" id="JBHTAJ010000001">
    <property type="protein sequence ID" value="MFC7177958.1"/>
    <property type="molecule type" value="Genomic_DNA"/>
</dbReference>
<keyword evidence="1" id="KW-0732">Signal</keyword>